<dbReference type="GO" id="GO:0009523">
    <property type="term" value="C:photosystem II"/>
    <property type="evidence" value="ECO:0007669"/>
    <property type="project" value="UniProtKB-KW"/>
</dbReference>
<dbReference type="AlphaFoldDB" id="A0A7Z0VP97"/>
<accession>A0A7Z0VP97</accession>
<dbReference type="InterPro" id="IPR015943">
    <property type="entry name" value="WD40/YVTN_repeat-like_dom_sf"/>
</dbReference>
<dbReference type="Pfam" id="PF02012">
    <property type="entry name" value="BNR"/>
    <property type="match status" value="1"/>
</dbReference>
<comment type="caution">
    <text evidence="4">The sequence shown here is derived from an EMBL/GenBank/DDBJ whole genome shotgun (WGS) entry which is preliminary data.</text>
</comment>
<reference evidence="4 5" key="1">
    <citation type="submission" date="2016-06" db="EMBL/GenBank/DDBJ databases">
        <title>Genome sequence of endosymbiont of Candidatus Endolucinida thiodiazotropha.</title>
        <authorList>
            <person name="Poehlein A."/>
            <person name="Koenig S."/>
            <person name="Heiden S.E."/>
            <person name="Thuermer A."/>
            <person name="Voget S."/>
            <person name="Daniel R."/>
            <person name="Markert S."/>
            <person name="Gros O."/>
            <person name="Schweder T."/>
        </authorList>
    </citation>
    <scope>NUCLEOTIDE SEQUENCE [LARGE SCALE GENOMIC DNA]</scope>
    <source>
        <strain evidence="4 5">COS</strain>
    </source>
</reference>
<dbReference type="SUPFAM" id="SSF110296">
    <property type="entry name" value="Oligoxyloglucan reducing end-specific cellobiohydrolase"/>
    <property type="match status" value="1"/>
</dbReference>
<dbReference type="Pfam" id="PF14870">
    <property type="entry name" value="PSII_BNR"/>
    <property type="match status" value="1"/>
</dbReference>
<dbReference type="GO" id="GO:0015979">
    <property type="term" value="P:photosynthesis"/>
    <property type="evidence" value="ECO:0007669"/>
    <property type="project" value="UniProtKB-KW"/>
</dbReference>
<dbReference type="RefSeq" id="WP_154722979.1">
    <property type="nucleotide sequence ID" value="NZ_MARB01000002.1"/>
</dbReference>
<gene>
    <name evidence="4" type="ORF">CODIS_04910</name>
</gene>
<evidence type="ECO:0000313" key="4">
    <source>
        <dbReference type="EMBL" id="ODJ89392.1"/>
    </source>
</evidence>
<dbReference type="PROSITE" id="PS51257">
    <property type="entry name" value="PROKAR_LIPOPROTEIN"/>
    <property type="match status" value="1"/>
</dbReference>
<organism evidence="4 5">
    <name type="scientific">Candidatus Thiodiazotropha endolucinida</name>
    <dbReference type="NCBI Taxonomy" id="1655433"/>
    <lineage>
        <taxon>Bacteria</taxon>
        <taxon>Pseudomonadati</taxon>
        <taxon>Pseudomonadota</taxon>
        <taxon>Gammaproteobacteria</taxon>
        <taxon>Chromatiales</taxon>
        <taxon>Sedimenticolaceae</taxon>
        <taxon>Candidatus Thiodiazotropha</taxon>
    </lineage>
</organism>
<evidence type="ECO:0000313" key="5">
    <source>
        <dbReference type="Proteomes" id="UP000094769"/>
    </source>
</evidence>
<dbReference type="PANTHER" id="PTHR47199">
    <property type="entry name" value="PHOTOSYSTEM II STABILITY/ASSEMBLY FACTOR HCF136, CHLOROPLASTIC"/>
    <property type="match status" value="1"/>
</dbReference>
<dbReference type="OrthoDB" id="9813892at2"/>
<protein>
    <submittedName>
        <fullName evidence="4">Ycf48-like protein</fullName>
    </submittedName>
</protein>
<dbReference type="InterPro" id="IPR028203">
    <property type="entry name" value="PSII_CF48-like_dom"/>
</dbReference>
<proteinExistence type="predicted"/>
<keyword evidence="1" id="KW-0602">Photosynthesis</keyword>
<dbReference type="PANTHER" id="PTHR47199:SF2">
    <property type="entry name" value="PHOTOSYSTEM II STABILITY_ASSEMBLY FACTOR HCF136, CHLOROPLASTIC"/>
    <property type="match status" value="1"/>
</dbReference>
<dbReference type="Gene3D" id="2.130.10.10">
    <property type="entry name" value="YVTN repeat-like/Quinoprotein amine dehydrogenase"/>
    <property type="match status" value="1"/>
</dbReference>
<sequence length="328" mass="36522">MNNNHRLLPGGPWRAFTWLALGLLISACEAPLDLTLVEREIEKPIYRFDQLKAAASNHRRIIAVGDYGTVLTSLDKGKTWQRTQLPTKSSLISVASCEDGSFAAIDTVRKVWLSDAQGSDWRAQQLETMESPMAISCDPRGRFWIAASFSTLIHSDESQGNWREISQQEDMQFTSIQWLDKDHAVVAGEFGSLYFTEDGGESWERGNDIPNEFYPMAAWFRTLDEGWVAGLSGTILYTDDRGETWHRQKSVSSAPIYNLIPQGDRLYATGDNGTLLQLIGDGWEQVPEAPRLFSYLITAIPQGEERLLVMGGRGIISPIDTASGGDSQ</sequence>
<evidence type="ECO:0000256" key="1">
    <source>
        <dbReference type="ARBA" id="ARBA00022531"/>
    </source>
</evidence>
<keyword evidence="5" id="KW-1185">Reference proteome</keyword>
<dbReference type="EMBL" id="MARB01000002">
    <property type="protein sequence ID" value="ODJ89392.1"/>
    <property type="molecule type" value="Genomic_DNA"/>
</dbReference>
<dbReference type="Proteomes" id="UP000094769">
    <property type="component" value="Unassembled WGS sequence"/>
</dbReference>
<evidence type="ECO:0000259" key="3">
    <source>
        <dbReference type="Pfam" id="PF14870"/>
    </source>
</evidence>
<feature type="domain" description="Photosynthesis system II assembly factor Ycf48/Hcf136-like" evidence="3">
    <location>
        <begin position="65"/>
        <end position="214"/>
    </location>
</feature>
<evidence type="ECO:0000256" key="2">
    <source>
        <dbReference type="ARBA" id="ARBA00023276"/>
    </source>
</evidence>
<dbReference type="InterPro" id="IPR002860">
    <property type="entry name" value="BNR_rpt"/>
</dbReference>
<name>A0A7Z0VP97_9GAMM</name>
<keyword evidence="2" id="KW-0604">Photosystem II</keyword>